<dbReference type="SUPFAM" id="SSF48264">
    <property type="entry name" value="Cytochrome P450"/>
    <property type="match status" value="1"/>
</dbReference>
<dbReference type="CDD" id="cd11060">
    <property type="entry name" value="CYP57A1-like"/>
    <property type="match status" value="1"/>
</dbReference>
<keyword evidence="3 5" id="KW-0479">Metal-binding</keyword>
<dbReference type="InterPro" id="IPR001128">
    <property type="entry name" value="Cyt_P450"/>
</dbReference>
<dbReference type="PROSITE" id="PS00086">
    <property type="entry name" value="CYTOCHROME_P450"/>
    <property type="match status" value="1"/>
</dbReference>
<dbReference type="GO" id="GO:0004497">
    <property type="term" value="F:monooxygenase activity"/>
    <property type="evidence" value="ECO:0007669"/>
    <property type="project" value="UniProtKB-KW"/>
</dbReference>
<dbReference type="Gene3D" id="1.10.630.10">
    <property type="entry name" value="Cytochrome P450"/>
    <property type="match status" value="1"/>
</dbReference>
<evidence type="ECO:0000256" key="4">
    <source>
        <dbReference type="ARBA" id="ARBA00023004"/>
    </source>
</evidence>
<keyword evidence="6" id="KW-0503">Monooxygenase</keyword>
<keyword evidence="8" id="KW-1185">Reference proteome</keyword>
<dbReference type="PRINTS" id="PR00463">
    <property type="entry name" value="EP450I"/>
</dbReference>
<dbReference type="EMBL" id="MU001635">
    <property type="protein sequence ID" value="KAF2483106.1"/>
    <property type="molecule type" value="Genomic_DNA"/>
</dbReference>
<reference evidence="7" key="1">
    <citation type="journal article" date="2020" name="Stud. Mycol.">
        <title>101 Dothideomycetes genomes: a test case for predicting lifestyles and emergence of pathogens.</title>
        <authorList>
            <person name="Haridas S."/>
            <person name="Albert R."/>
            <person name="Binder M."/>
            <person name="Bloem J."/>
            <person name="Labutti K."/>
            <person name="Salamov A."/>
            <person name="Andreopoulos B."/>
            <person name="Baker S."/>
            <person name="Barry K."/>
            <person name="Bills G."/>
            <person name="Bluhm B."/>
            <person name="Cannon C."/>
            <person name="Castanera R."/>
            <person name="Culley D."/>
            <person name="Daum C."/>
            <person name="Ezra D."/>
            <person name="Gonzalez J."/>
            <person name="Henrissat B."/>
            <person name="Kuo A."/>
            <person name="Liang C."/>
            <person name="Lipzen A."/>
            <person name="Lutzoni F."/>
            <person name="Magnuson J."/>
            <person name="Mondo S."/>
            <person name="Nolan M."/>
            <person name="Ohm R."/>
            <person name="Pangilinan J."/>
            <person name="Park H.-J."/>
            <person name="Ramirez L."/>
            <person name="Alfaro M."/>
            <person name="Sun H."/>
            <person name="Tritt A."/>
            <person name="Yoshinaga Y."/>
            <person name="Zwiers L.-H."/>
            <person name="Turgeon B."/>
            <person name="Goodwin S."/>
            <person name="Spatafora J."/>
            <person name="Crous P."/>
            <person name="Grigoriev I."/>
        </authorList>
    </citation>
    <scope>NUCLEOTIDE SEQUENCE</scope>
    <source>
        <strain evidence="7">CBS 113389</strain>
    </source>
</reference>
<keyword evidence="6" id="KW-0560">Oxidoreductase</keyword>
<evidence type="ECO:0000256" key="2">
    <source>
        <dbReference type="ARBA" id="ARBA00010617"/>
    </source>
</evidence>
<dbReference type="InterPro" id="IPR050121">
    <property type="entry name" value="Cytochrome_P450_monoxygenase"/>
</dbReference>
<gene>
    <name evidence="7" type="ORF">BDY17DRAFT_316643</name>
</gene>
<dbReference type="OrthoDB" id="3934656at2759"/>
<dbReference type="InterPro" id="IPR017972">
    <property type="entry name" value="Cyt_P450_CS"/>
</dbReference>
<evidence type="ECO:0000313" key="8">
    <source>
        <dbReference type="Proteomes" id="UP000799767"/>
    </source>
</evidence>
<dbReference type="GO" id="GO:0020037">
    <property type="term" value="F:heme binding"/>
    <property type="evidence" value="ECO:0007669"/>
    <property type="project" value="InterPro"/>
</dbReference>
<comment type="cofactor">
    <cofactor evidence="1 5">
        <name>heme</name>
        <dbReference type="ChEBI" id="CHEBI:30413"/>
    </cofactor>
</comment>
<dbReference type="RefSeq" id="XP_033589676.1">
    <property type="nucleotide sequence ID" value="XM_033736024.1"/>
</dbReference>
<name>A0A6A6PTL1_9PEZI</name>
<dbReference type="PANTHER" id="PTHR24305">
    <property type="entry name" value="CYTOCHROME P450"/>
    <property type="match status" value="1"/>
</dbReference>
<proteinExistence type="inferred from homology"/>
<protein>
    <submittedName>
        <fullName evidence="7">Cytochrome P450 oxidoreductase</fullName>
    </submittedName>
</protein>
<keyword evidence="4 5" id="KW-0408">Iron</keyword>
<dbReference type="PRINTS" id="PR00385">
    <property type="entry name" value="P450"/>
</dbReference>
<dbReference type="PANTHER" id="PTHR24305:SF232">
    <property type="entry name" value="P450, PUTATIVE (EUROFUNG)-RELATED"/>
    <property type="match status" value="1"/>
</dbReference>
<evidence type="ECO:0000256" key="3">
    <source>
        <dbReference type="ARBA" id="ARBA00022723"/>
    </source>
</evidence>
<dbReference type="GO" id="GO:0016705">
    <property type="term" value="F:oxidoreductase activity, acting on paired donors, with incorporation or reduction of molecular oxygen"/>
    <property type="evidence" value="ECO:0007669"/>
    <property type="project" value="InterPro"/>
</dbReference>
<evidence type="ECO:0000256" key="1">
    <source>
        <dbReference type="ARBA" id="ARBA00001971"/>
    </source>
</evidence>
<dbReference type="AlphaFoldDB" id="A0A6A6PTL1"/>
<dbReference type="Proteomes" id="UP000799767">
    <property type="component" value="Unassembled WGS sequence"/>
</dbReference>
<evidence type="ECO:0000256" key="5">
    <source>
        <dbReference type="PIRSR" id="PIRSR602401-1"/>
    </source>
</evidence>
<organism evidence="7 8">
    <name type="scientific">Neohortaea acidophila</name>
    <dbReference type="NCBI Taxonomy" id="245834"/>
    <lineage>
        <taxon>Eukaryota</taxon>
        <taxon>Fungi</taxon>
        <taxon>Dikarya</taxon>
        <taxon>Ascomycota</taxon>
        <taxon>Pezizomycotina</taxon>
        <taxon>Dothideomycetes</taxon>
        <taxon>Dothideomycetidae</taxon>
        <taxon>Mycosphaerellales</taxon>
        <taxon>Teratosphaeriaceae</taxon>
        <taxon>Neohortaea</taxon>
    </lineage>
</organism>
<dbReference type="InterPro" id="IPR002401">
    <property type="entry name" value="Cyt_P450_E_grp-I"/>
</dbReference>
<evidence type="ECO:0000256" key="6">
    <source>
        <dbReference type="RuleBase" id="RU000461"/>
    </source>
</evidence>
<comment type="similarity">
    <text evidence="2 6">Belongs to the cytochrome P450 family.</text>
</comment>
<feature type="binding site" description="axial binding residue" evidence="5">
    <location>
        <position position="398"/>
    </location>
    <ligand>
        <name>heme</name>
        <dbReference type="ChEBI" id="CHEBI:30413"/>
    </ligand>
    <ligandPart>
        <name>Fe</name>
        <dbReference type="ChEBI" id="CHEBI:18248"/>
    </ligandPart>
</feature>
<evidence type="ECO:0000313" key="7">
    <source>
        <dbReference type="EMBL" id="KAF2483106.1"/>
    </source>
</evidence>
<dbReference type="InterPro" id="IPR036396">
    <property type="entry name" value="Cyt_P450_sf"/>
</dbReference>
<dbReference type="GO" id="GO:0005506">
    <property type="term" value="F:iron ion binding"/>
    <property type="evidence" value="ECO:0007669"/>
    <property type="project" value="InterPro"/>
</dbReference>
<sequence length="453" mass="51091">MHMPHQSSAASRDPASLHSPNTAHLDLIDLHRKHGPLVRTAPHVVSVADSAMIPLIYGATEKFKKPAFYPIQCISWRKQPAMNLFSTRDPEQHRVEKRKVGAAYSLGNLLAMEDQIDSCTRLFCDRMEEANKSPIDLGAWLQYYAFNVVGEPTFSQKLGFLEGGQDVDGMMKAIEGMLAYASMCGQVPWWHNVLLGNPLLTKLAPAMEHWNQVLIFTLKAINSRTELQRDGELNDAAEQGADMLSRWHNVKSTDPLKMTTRDIIVHLSTNNHEAMAKMRAEIDEADGKGLLTHPIRYKEVTAHLPYFCAVLKEAMRLNPSVGLIMERHVPPQGANICGKEIPGGTIVGINPWVLNYDESLFERPESFEPSRWIDGTKEELQGREHILSLNFGAGARGCIGKHTSLIEMHKILPEMYRRFDVKLVRPDEPWKTTNHWFVQQEGLICTLAPRAQH</sequence>
<dbReference type="GeneID" id="54477026"/>
<dbReference type="Pfam" id="PF00067">
    <property type="entry name" value="p450"/>
    <property type="match status" value="2"/>
</dbReference>
<keyword evidence="5 6" id="KW-0349">Heme</keyword>
<accession>A0A6A6PTL1</accession>